<evidence type="ECO:0000256" key="2">
    <source>
        <dbReference type="ARBA" id="ARBA00004651"/>
    </source>
</evidence>
<dbReference type="InterPro" id="IPR036097">
    <property type="entry name" value="HisK_dim/P_sf"/>
</dbReference>
<evidence type="ECO:0000256" key="17">
    <source>
        <dbReference type="PROSITE-ProRule" id="PRU00110"/>
    </source>
</evidence>
<evidence type="ECO:0000256" key="16">
    <source>
        <dbReference type="ARBA" id="ARBA00074306"/>
    </source>
</evidence>
<keyword evidence="7 18" id="KW-0597">Phosphoprotein</keyword>
<evidence type="ECO:0000256" key="10">
    <source>
        <dbReference type="ARBA" id="ARBA00022777"/>
    </source>
</evidence>
<dbReference type="SUPFAM" id="SSF55874">
    <property type="entry name" value="ATPase domain of HSP90 chaperone/DNA topoisomerase II/histidine kinase"/>
    <property type="match status" value="1"/>
</dbReference>
<keyword evidence="11" id="KW-0067">ATP-binding</keyword>
<evidence type="ECO:0000313" key="24">
    <source>
        <dbReference type="Proteomes" id="UP000606720"/>
    </source>
</evidence>
<evidence type="ECO:0000256" key="19">
    <source>
        <dbReference type="SAM" id="Phobius"/>
    </source>
</evidence>
<evidence type="ECO:0000256" key="9">
    <source>
        <dbReference type="ARBA" id="ARBA00022741"/>
    </source>
</evidence>
<dbReference type="PRINTS" id="PR00344">
    <property type="entry name" value="BCTRLSENSOR"/>
</dbReference>
<dbReference type="InterPro" id="IPR003594">
    <property type="entry name" value="HATPase_dom"/>
</dbReference>
<evidence type="ECO:0000259" key="21">
    <source>
        <dbReference type="PROSITE" id="PS50110"/>
    </source>
</evidence>
<dbReference type="EC" id="2.7.13.3" evidence="4"/>
<gene>
    <name evidence="23" type="ORF">H8S17_09290</name>
</gene>
<dbReference type="GO" id="GO:0005886">
    <property type="term" value="C:plasma membrane"/>
    <property type="evidence" value="ECO:0007669"/>
    <property type="project" value="UniProtKB-SubCell"/>
</dbReference>
<keyword evidence="13" id="KW-0902">Two-component regulatory system</keyword>
<evidence type="ECO:0000256" key="13">
    <source>
        <dbReference type="ARBA" id="ARBA00023012"/>
    </source>
</evidence>
<dbReference type="SMART" id="SM00387">
    <property type="entry name" value="HATPase_c"/>
    <property type="match status" value="1"/>
</dbReference>
<feature type="transmembrane region" description="Helical" evidence="19">
    <location>
        <begin position="173"/>
        <end position="194"/>
    </location>
</feature>
<dbReference type="InterPro" id="IPR011006">
    <property type="entry name" value="CheY-like_superfamily"/>
</dbReference>
<feature type="modified residue" description="Phosphohistidine" evidence="17">
    <location>
        <position position="857"/>
    </location>
</feature>
<dbReference type="InterPro" id="IPR036641">
    <property type="entry name" value="HPT_dom_sf"/>
</dbReference>
<organism evidence="23 24">
    <name type="scientific">Roseburia zhanii</name>
    <dbReference type="NCBI Taxonomy" id="2763064"/>
    <lineage>
        <taxon>Bacteria</taxon>
        <taxon>Bacillati</taxon>
        <taxon>Bacillota</taxon>
        <taxon>Clostridia</taxon>
        <taxon>Lachnospirales</taxon>
        <taxon>Lachnospiraceae</taxon>
        <taxon>Roseburia</taxon>
    </lineage>
</organism>
<dbReference type="PROSITE" id="PS50110">
    <property type="entry name" value="RESPONSE_REGULATORY"/>
    <property type="match status" value="1"/>
</dbReference>
<protein>
    <recommendedName>
        <fullName evidence="16">Circadian input-output histidine kinase CikA</fullName>
        <ecNumber evidence="4">2.7.13.3</ecNumber>
    </recommendedName>
    <alternativeName>
        <fullName evidence="5">Stage 0 sporulation protein A homolog</fullName>
    </alternativeName>
</protein>
<dbReference type="Pfam" id="PF00512">
    <property type="entry name" value="HisKA"/>
    <property type="match status" value="1"/>
</dbReference>
<evidence type="ECO:0000256" key="14">
    <source>
        <dbReference type="ARBA" id="ARBA00023136"/>
    </source>
</evidence>
<reference evidence="23" key="1">
    <citation type="submission" date="2020-08" db="EMBL/GenBank/DDBJ databases">
        <title>Genome public.</title>
        <authorList>
            <person name="Liu C."/>
            <person name="Sun Q."/>
        </authorList>
    </citation>
    <scope>NUCLEOTIDE SEQUENCE</scope>
    <source>
        <strain evidence="23">BX1005</strain>
    </source>
</reference>
<evidence type="ECO:0000259" key="20">
    <source>
        <dbReference type="PROSITE" id="PS50109"/>
    </source>
</evidence>
<feature type="domain" description="Histidine kinase" evidence="20">
    <location>
        <begin position="400"/>
        <end position="620"/>
    </location>
</feature>
<dbReference type="GO" id="GO:0000155">
    <property type="term" value="F:phosphorelay sensor kinase activity"/>
    <property type="evidence" value="ECO:0007669"/>
    <property type="project" value="InterPro"/>
</dbReference>
<dbReference type="EMBL" id="JACOPH010000007">
    <property type="protein sequence ID" value="MBC5714399.1"/>
    <property type="molecule type" value="Genomic_DNA"/>
</dbReference>
<dbReference type="Proteomes" id="UP000606720">
    <property type="component" value="Unassembled WGS sequence"/>
</dbReference>
<dbReference type="Gene3D" id="3.40.50.2300">
    <property type="match status" value="1"/>
</dbReference>
<dbReference type="RefSeq" id="WP_186867105.1">
    <property type="nucleotide sequence ID" value="NZ_JACOPH010000007.1"/>
</dbReference>
<comment type="catalytic activity">
    <reaction evidence="1">
        <text>ATP + protein L-histidine = ADP + protein N-phospho-L-histidine.</text>
        <dbReference type="EC" id="2.7.13.3"/>
    </reaction>
</comment>
<feature type="transmembrane region" description="Helical" evidence="19">
    <location>
        <begin position="268"/>
        <end position="288"/>
    </location>
</feature>
<dbReference type="Pfam" id="PF00072">
    <property type="entry name" value="Response_reg"/>
    <property type="match status" value="1"/>
</dbReference>
<evidence type="ECO:0000256" key="7">
    <source>
        <dbReference type="ARBA" id="ARBA00022553"/>
    </source>
</evidence>
<keyword evidence="12 19" id="KW-1133">Transmembrane helix</keyword>
<keyword evidence="14 19" id="KW-0472">Membrane</keyword>
<feature type="transmembrane region" description="Helical" evidence="19">
    <location>
        <begin position="7"/>
        <end position="26"/>
    </location>
</feature>
<keyword evidence="6" id="KW-1003">Cell membrane</keyword>
<evidence type="ECO:0000256" key="5">
    <source>
        <dbReference type="ARBA" id="ARBA00018672"/>
    </source>
</evidence>
<dbReference type="Pfam" id="PF02518">
    <property type="entry name" value="HATPase_c"/>
    <property type="match status" value="1"/>
</dbReference>
<feature type="transmembrane region" description="Helical" evidence="19">
    <location>
        <begin position="331"/>
        <end position="350"/>
    </location>
</feature>
<keyword evidence="9" id="KW-0547">Nucleotide-binding</keyword>
<feature type="modified residue" description="4-aspartylphosphate" evidence="18">
    <location>
        <position position="700"/>
    </location>
</feature>
<dbReference type="Pfam" id="PF01627">
    <property type="entry name" value="Hpt"/>
    <property type="match status" value="1"/>
</dbReference>
<dbReference type="SUPFAM" id="SSF47226">
    <property type="entry name" value="Histidine-containing phosphotransfer domain, HPT domain"/>
    <property type="match status" value="1"/>
</dbReference>
<keyword evidence="8 19" id="KW-0812">Transmembrane</keyword>
<evidence type="ECO:0000256" key="6">
    <source>
        <dbReference type="ARBA" id="ARBA00022475"/>
    </source>
</evidence>
<dbReference type="InterPro" id="IPR008207">
    <property type="entry name" value="Sig_transdc_His_kin_Hpt_dom"/>
</dbReference>
<feature type="domain" description="HPt" evidence="22">
    <location>
        <begin position="814"/>
        <end position="911"/>
    </location>
</feature>
<dbReference type="AlphaFoldDB" id="A0A923RVM6"/>
<evidence type="ECO:0000256" key="4">
    <source>
        <dbReference type="ARBA" id="ARBA00012438"/>
    </source>
</evidence>
<dbReference type="PROSITE" id="PS50109">
    <property type="entry name" value="HIS_KIN"/>
    <property type="match status" value="1"/>
</dbReference>
<comment type="caution">
    <text evidence="23">The sequence shown here is derived from an EMBL/GenBank/DDBJ whole genome shotgun (WGS) entry which is preliminary data.</text>
</comment>
<accession>A0A923RVM6</accession>
<dbReference type="InterPro" id="IPR001789">
    <property type="entry name" value="Sig_transdc_resp-reg_receiver"/>
</dbReference>
<dbReference type="Gene3D" id="1.20.120.160">
    <property type="entry name" value="HPT domain"/>
    <property type="match status" value="1"/>
</dbReference>
<sequence>MKYFQRAAWLILAIQIIMLVLELWAFQIEDMTLSKGTQDAFDDGWVMMREDGTREDLHTLPYIGKSKAGETVVLENTIPQEYKGQTLYFLSADKQLRVWIDDREVYEFGMTDKRLFGHTPGSIVNFIDIPTDMKQGNIRIEMVSPYADYAAVVTKMTIADRDIAIMGLLKSNLLNIVFCVLILISAIILILLAVVEKISGQGTQGLVYLSLYCLDAAFYYFIETKILSIFYGNQTLYSMLVFMCLMLMPLFLMLYYERSRMGEYNRRYQLLLMVICANIFIQLILQAFDIFDFMEMVSVSHVLVFLTSVFIVASFLEASKKTNGVRLRLEIFALFCMIAGSIMDIIRSYLFKVGDMGKYGRMATAIFSITMVIVHIVALSKNYASSVEERAAAKGRFLAHMSHEIRTPIHAVLGMDEMILRESGEPFIREYAADIYSAGQTLLSLVNDILDFSKIESGKMELVMADYDLCSVIHDLVNMIFMRAQEKGLEFSVSVEADLPSGLRGDDVRLRQILSNLLTNAVKYTNEGSVHLSVSGVRDAEDVILHFEVVDTGIGIKKEDIPKLFEEFERIEEKRNRSIEGTGLGMNITTQLLHMMGSRLCVESVYAKGSKFSFDLRQQVVNENVVGNFKERVEQIRDHVHEAGFYAPDAKVLIVDDNEINRKVIHNLLKQNRVQVFEAESGQECLDMVRQQSFDLIFLDHMMPEMDGVETLHRMRNTDDYPCKYTPVIVLTANAVAGAKENYLKEGFDDFLSKPVIPGKLENMIFTWLPEELLQDTLPEEDISWEEELGRSELEDLPVVDGIDWNYTWLHLSDMELLEYTVGEFYLMIEESAEELENLYQKIDEDDGLAAYRVKAHGMKSSAALIGAVPLAGMAKILEFAAKEHNVEKIRTLTPAFLEEWRSYKNKLKNFVILKEEERTGR</sequence>
<dbReference type="Gene3D" id="1.10.287.130">
    <property type="match status" value="1"/>
</dbReference>
<dbReference type="SUPFAM" id="SSF52172">
    <property type="entry name" value="CheY-like"/>
    <property type="match status" value="1"/>
</dbReference>
<dbReference type="InterPro" id="IPR005467">
    <property type="entry name" value="His_kinase_dom"/>
</dbReference>
<evidence type="ECO:0000256" key="15">
    <source>
        <dbReference type="ARBA" id="ARBA00024867"/>
    </source>
</evidence>
<dbReference type="FunFam" id="3.30.565.10:FF:000010">
    <property type="entry name" value="Sensor histidine kinase RcsC"/>
    <property type="match status" value="1"/>
</dbReference>
<dbReference type="InterPro" id="IPR036890">
    <property type="entry name" value="HATPase_C_sf"/>
</dbReference>
<dbReference type="PROSITE" id="PS50894">
    <property type="entry name" value="HPT"/>
    <property type="match status" value="1"/>
</dbReference>
<keyword evidence="10" id="KW-0808">Transferase</keyword>
<evidence type="ECO:0000256" key="8">
    <source>
        <dbReference type="ARBA" id="ARBA00022692"/>
    </source>
</evidence>
<comment type="subcellular location">
    <subcellularLocation>
        <location evidence="2">Cell membrane</location>
        <topology evidence="2">Multi-pass membrane protein</topology>
    </subcellularLocation>
</comment>
<feature type="transmembrane region" description="Helical" evidence="19">
    <location>
        <begin position="300"/>
        <end position="319"/>
    </location>
</feature>
<evidence type="ECO:0000256" key="1">
    <source>
        <dbReference type="ARBA" id="ARBA00000085"/>
    </source>
</evidence>
<feature type="transmembrane region" description="Helical" evidence="19">
    <location>
        <begin position="234"/>
        <end position="256"/>
    </location>
</feature>
<dbReference type="CDD" id="cd16922">
    <property type="entry name" value="HATPase_EvgS-ArcB-TorS-like"/>
    <property type="match status" value="1"/>
</dbReference>
<evidence type="ECO:0000256" key="12">
    <source>
        <dbReference type="ARBA" id="ARBA00022989"/>
    </source>
</evidence>
<feature type="domain" description="Response regulatory" evidence="21">
    <location>
        <begin position="651"/>
        <end position="769"/>
    </location>
</feature>
<dbReference type="CDD" id="cd00082">
    <property type="entry name" value="HisKA"/>
    <property type="match status" value="1"/>
</dbReference>
<evidence type="ECO:0000256" key="18">
    <source>
        <dbReference type="PROSITE-ProRule" id="PRU00169"/>
    </source>
</evidence>
<evidence type="ECO:0000256" key="11">
    <source>
        <dbReference type="ARBA" id="ARBA00022840"/>
    </source>
</evidence>
<dbReference type="PANTHER" id="PTHR45339:SF1">
    <property type="entry name" value="HYBRID SIGNAL TRANSDUCTION HISTIDINE KINASE J"/>
    <property type="match status" value="1"/>
</dbReference>
<name>A0A923RVM6_9FIRM</name>
<evidence type="ECO:0000313" key="23">
    <source>
        <dbReference type="EMBL" id="MBC5714399.1"/>
    </source>
</evidence>
<evidence type="ECO:0000256" key="3">
    <source>
        <dbReference type="ARBA" id="ARBA00006402"/>
    </source>
</evidence>
<evidence type="ECO:0000259" key="22">
    <source>
        <dbReference type="PROSITE" id="PS50894"/>
    </source>
</evidence>
<keyword evidence="24" id="KW-1185">Reference proteome</keyword>
<dbReference type="SMART" id="SM00388">
    <property type="entry name" value="HisKA"/>
    <property type="match status" value="1"/>
</dbReference>
<proteinExistence type="inferred from homology"/>
<dbReference type="GO" id="GO:0005524">
    <property type="term" value="F:ATP binding"/>
    <property type="evidence" value="ECO:0007669"/>
    <property type="project" value="UniProtKB-KW"/>
</dbReference>
<dbReference type="CDD" id="cd17546">
    <property type="entry name" value="REC_hyHK_CKI1_RcsC-like"/>
    <property type="match status" value="1"/>
</dbReference>
<dbReference type="SMART" id="SM00448">
    <property type="entry name" value="REC"/>
    <property type="match status" value="1"/>
</dbReference>
<dbReference type="InterPro" id="IPR004358">
    <property type="entry name" value="Sig_transdc_His_kin-like_C"/>
</dbReference>
<feature type="transmembrane region" description="Helical" evidence="19">
    <location>
        <begin position="206"/>
        <end position="222"/>
    </location>
</feature>
<keyword evidence="10" id="KW-0418">Kinase</keyword>
<dbReference type="Gene3D" id="3.30.565.10">
    <property type="entry name" value="Histidine kinase-like ATPase, C-terminal domain"/>
    <property type="match status" value="1"/>
</dbReference>
<comment type="function">
    <text evidence="15">May play the central regulatory role in sporulation. It may be an element of the effector pathway responsible for the activation of sporulation genes in response to nutritional stress. Spo0A may act in concert with spo0H (a sigma factor) to control the expression of some genes that are critical to the sporulation process.</text>
</comment>
<dbReference type="InterPro" id="IPR003661">
    <property type="entry name" value="HisK_dim/P_dom"/>
</dbReference>
<dbReference type="PANTHER" id="PTHR45339">
    <property type="entry name" value="HYBRID SIGNAL TRANSDUCTION HISTIDINE KINASE J"/>
    <property type="match status" value="1"/>
</dbReference>
<comment type="similarity">
    <text evidence="3">In the N-terminal section; belongs to the phytochrome family.</text>
</comment>
<dbReference type="SUPFAM" id="SSF47384">
    <property type="entry name" value="Homodimeric domain of signal transducing histidine kinase"/>
    <property type="match status" value="1"/>
</dbReference>